<evidence type="ECO:0000256" key="5">
    <source>
        <dbReference type="ARBA" id="ARBA00023136"/>
    </source>
</evidence>
<dbReference type="InterPro" id="IPR013604">
    <property type="entry name" value="7TM_chemorcpt"/>
</dbReference>
<dbReference type="Proteomes" id="UP000663880">
    <property type="component" value="Unassembled WGS sequence"/>
</dbReference>
<feature type="transmembrane region" description="Helical" evidence="6">
    <location>
        <begin position="129"/>
        <end position="148"/>
    </location>
</feature>
<evidence type="ECO:0000256" key="4">
    <source>
        <dbReference type="ARBA" id="ARBA00022989"/>
    </source>
</evidence>
<gene>
    <name evidence="7" type="ORF">PMACD_LOCUS6191</name>
</gene>
<sequence length="252" mass="29231">MSDSSLKIGYRSVLRTITVFTVIFFMEFYIVWNYIAELVETDLLLIFLIISRRFGNFTTGISRCIIFEWNCFCVKKLRISFDQLVNKSNATILEPNQIVLLDVVTKYTKLLKNINSVGVPLKITILRDCFFTFFCVIYASFGIVYAPENAINKVIIVIVAVYMSTLFLPCVFMELAKIEVDKIRLIYVEISAHSSDEEIRRKAQDALMLLEIVPFEFTVWRFISVNVSLPFQFFALLTTYVIVTMQFMHVFG</sequence>
<evidence type="ECO:0000313" key="7">
    <source>
        <dbReference type="EMBL" id="CAF4841299.1"/>
    </source>
</evidence>
<dbReference type="GO" id="GO:0005886">
    <property type="term" value="C:plasma membrane"/>
    <property type="evidence" value="ECO:0007669"/>
    <property type="project" value="UniProtKB-SubCell"/>
</dbReference>
<accession>A0A821RCJ0</accession>
<dbReference type="EMBL" id="CAJOBZ010000013">
    <property type="protein sequence ID" value="CAF4841299.1"/>
    <property type="molecule type" value="Genomic_DNA"/>
</dbReference>
<evidence type="ECO:0000256" key="1">
    <source>
        <dbReference type="ARBA" id="ARBA00004651"/>
    </source>
</evidence>
<protein>
    <recommendedName>
        <fullName evidence="9">Gustatory receptor</fullName>
    </recommendedName>
</protein>
<keyword evidence="2" id="KW-1003">Cell membrane</keyword>
<dbReference type="GO" id="GO:0050909">
    <property type="term" value="P:sensory perception of taste"/>
    <property type="evidence" value="ECO:0007669"/>
    <property type="project" value="InterPro"/>
</dbReference>
<feature type="transmembrane region" description="Helical" evidence="6">
    <location>
        <begin position="229"/>
        <end position="251"/>
    </location>
</feature>
<proteinExistence type="predicted"/>
<dbReference type="AlphaFoldDB" id="A0A821RCJ0"/>
<dbReference type="OrthoDB" id="7477935at2759"/>
<dbReference type="Pfam" id="PF08395">
    <property type="entry name" value="7tm_7"/>
    <property type="match status" value="1"/>
</dbReference>
<organism evidence="7 8">
    <name type="scientific">Pieris macdunnoughi</name>
    <dbReference type="NCBI Taxonomy" id="345717"/>
    <lineage>
        <taxon>Eukaryota</taxon>
        <taxon>Metazoa</taxon>
        <taxon>Ecdysozoa</taxon>
        <taxon>Arthropoda</taxon>
        <taxon>Hexapoda</taxon>
        <taxon>Insecta</taxon>
        <taxon>Pterygota</taxon>
        <taxon>Neoptera</taxon>
        <taxon>Endopterygota</taxon>
        <taxon>Lepidoptera</taxon>
        <taxon>Glossata</taxon>
        <taxon>Ditrysia</taxon>
        <taxon>Papilionoidea</taxon>
        <taxon>Pieridae</taxon>
        <taxon>Pierinae</taxon>
        <taxon>Pieris</taxon>
    </lineage>
</organism>
<reference evidence="7" key="1">
    <citation type="submission" date="2021-02" db="EMBL/GenBank/DDBJ databases">
        <authorList>
            <person name="Steward A R."/>
        </authorList>
    </citation>
    <scope>NUCLEOTIDE SEQUENCE</scope>
</reference>
<comment type="subcellular location">
    <subcellularLocation>
        <location evidence="1">Cell membrane</location>
        <topology evidence="1">Multi-pass membrane protein</topology>
    </subcellularLocation>
</comment>
<evidence type="ECO:0000256" key="2">
    <source>
        <dbReference type="ARBA" id="ARBA00022475"/>
    </source>
</evidence>
<name>A0A821RCJ0_9NEOP</name>
<evidence type="ECO:0000313" key="8">
    <source>
        <dbReference type="Proteomes" id="UP000663880"/>
    </source>
</evidence>
<keyword evidence="8" id="KW-1185">Reference proteome</keyword>
<keyword evidence="3 6" id="KW-0812">Transmembrane</keyword>
<evidence type="ECO:0000256" key="6">
    <source>
        <dbReference type="SAM" id="Phobius"/>
    </source>
</evidence>
<keyword evidence="4 6" id="KW-1133">Transmembrane helix</keyword>
<feature type="transmembrane region" description="Helical" evidence="6">
    <location>
        <begin position="12"/>
        <end position="32"/>
    </location>
</feature>
<feature type="transmembrane region" description="Helical" evidence="6">
    <location>
        <begin position="154"/>
        <end position="176"/>
    </location>
</feature>
<evidence type="ECO:0008006" key="9">
    <source>
        <dbReference type="Google" id="ProtNLM"/>
    </source>
</evidence>
<evidence type="ECO:0000256" key="3">
    <source>
        <dbReference type="ARBA" id="ARBA00022692"/>
    </source>
</evidence>
<keyword evidence="5 6" id="KW-0472">Membrane</keyword>
<comment type="caution">
    <text evidence="7">The sequence shown here is derived from an EMBL/GenBank/DDBJ whole genome shotgun (WGS) entry which is preliminary data.</text>
</comment>